<protein>
    <recommendedName>
        <fullName evidence="2">BP74 N-terminal domain-containing protein</fullName>
    </recommendedName>
</protein>
<keyword evidence="4" id="KW-1185">Reference proteome</keyword>
<feature type="domain" description="BP74 N-terminal" evidence="2">
    <location>
        <begin position="24"/>
        <end position="122"/>
    </location>
</feature>
<dbReference type="InterPro" id="IPR053344">
    <property type="entry name" value="cAMP-inducible_BP74-like"/>
</dbReference>
<evidence type="ECO:0000256" key="1">
    <source>
        <dbReference type="SAM" id="SignalP"/>
    </source>
</evidence>
<keyword evidence="1" id="KW-0732">Signal</keyword>
<dbReference type="PANTHER" id="PTHR35883:SF1">
    <property type="entry name" value="CALMODULIN-BINDING PROTEIN CAM-BP15-RELATED"/>
    <property type="match status" value="1"/>
</dbReference>
<dbReference type="RefSeq" id="XP_004356337.1">
    <property type="nucleotide sequence ID" value="XM_004356284.1"/>
</dbReference>
<organism evidence="3 4">
    <name type="scientific">Cavenderia fasciculata</name>
    <name type="common">Slime mold</name>
    <name type="synonym">Dictyostelium fasciculatum</name>
    <dbReference type="NCBI Taxonomy" id="261658"/>
    <lineage>
        <taxon>Eukaryota</taxon>
        <taxon>Amoebozoa</taxon>
        <taxon>Evosea</taxon>
        <taxon>Eumycetozoa</taxon>
        <taxon>Dictyostelia</taxon>
        <taxon>Acytosteliales</taxon>
        <taxon>Cavenderiaceae</taxon>
        <taxon>Cavenderia</taxon>
    </lineage>
</organism>
<evidence type="ECO:0000259" key="2">
    <source>
        <dbReference type="Pfam" id="PF23621"/>
    </source>
</evidence>
<feature type="chain" id="PRO_5003319921" description="BP74 N-terminal domain-containing protein" evidence="1">
    <location>
        <begin position="23"/>
        <end position="170"/>
    </location>
</feature>
<evidence type="ECO:0000313" key="4">
    <source>
        <dbReference type="Proteomes" id="UP000007797"/>
    </source>
</evidence>
<accession>F4Q4Q7</accession>
<sequence length="170" mass="19779">MKQIIIIILTILVFLGLSFIQAEDAYFAFRTHGSKHDFIFKLSEVEKIEHTRKLLKDNRNEQPIHVMGRIKKTQKDYNPYYSFHLDPDTITFFDMSIGVCDSTLQYVEEHLDQVGGAFLPGYYRLFIIQRKTDHENPLTSIPTMLCGFSPGDIPRDKFSLVVEFLLTKDL</sequence>
<evidence type="ECO:0000313" key="3">
    <source>
        <dbReference type="EMBL" id="EGG17853.1"/>
    </source>
</evidence>
<gene>
    <name evidence="3" type="ORF">DFA_08854</name>
</gene>
<dbReference type="InterPro" id="IPR056422">
    <property type="entry name" value="BP74_N"/>
</dbReference>
<dbReference type="OMA" id="RKTDHEN"/>
<dbReference type="OrthoDB" id="14772at2759"/>
<dbReference type="EMBL" id="GL883021">
    <property type="protein sequence ID" value="EGG17853.1"/>
    <property type="molecule type" value="Genomic_DNA"/>
</dbReference>
<name>F4Q4Q7_CACFS</name>
<dbReference type="PANTHER" id="PTHR35883">
    <property type="entry name" value="CYCLIC AMP-INDUCIBLE PROTEIN BP74-RELATED"/>
    <property type="match status" value="1"/>
</dbReference>
<reference evidence="4" key="1">
    <citation type="journal article" date="2011" name="Genome Res.">
        <title>Phylogeny-wide analysis of social amoeba genomes highlights ancient origins for complex intercellular communication.</title>
        <authorList>
            <person name="Heidel A.J."/>
            <person name="Lawal H.M."/>
            <person name="Felder M."/>
            <person name="Schilde C."/>
            <person name="Helps N.R."/>
            <person name="Tunggal B."/>
            <person name="Rivero F."/>
            <person name="John U."/>
            <person name="Schleicher M."/>
            <person name="Eichinger L."/>
            <person name="Platzer M."/>
            <person name="Noegel A.A."/>
            <person name="Schaap P."/>
            <person name="Gloeckner G."/>
        </authorList>
    </citation>
    <scope>NUCLEOTIDE SEQUENCE [LARGE SCALE GENOMIC DNA]</scope>
    <source>
        <strain evidence="4">SH3</strain>
    </source>
</reference>
<dbReference type="KEGG" id="dfa:DFA_08854"/>
<dbReference type="GeneID" id="14869869"/>
<proteinExistence type="predicted"/>
<dbReference type="Proteomes" id="UP000007797">
    <property type="component" value="Unassembled WGS sequence"/>
</dbReference>
<feature type="signal peptide" evidence="1">
    <location>
        <begin position="1"/>
        <end position="22"/>
    </location>
</feature>
<dbReference type="AlphaFoldDB" id="F4Q4Q7"/>
<dbReference type="Pfam" id="PF23621">
    <property type="entry name" value="BP74_N"/>
    <property type="match status" value="1"/>
</dbReference>